<feature type="domain" description="Bacteriophage T5 Orf172 DNA-binding" evidence="1">
    <location>
        <begin position="124"/>
        <end position="187"/>
    </location>
</feature>
<dbReference type="AlphaFoldDB" id="A0AAW4GBL6"/>
<comment type="caution">
    <text evidence="2">The sequence shown here is derived from an EMBL/GenBank/DDBJ whole genome shotgun (WGS) entry which is preliminary data.</text>
</comment>
<dbReference type="Pfam" id="PF10544">
    <property type="entry name" value="T5orf172"/>
    <property type="match status" value="1"/>
</dbReference>
<evidence type="ECO:0000259" key="1">
    <source>
        <dbReference type="Pfam" id="PF10544"/>
    </source>
</evidence>
<protein>
    <submittedName>
        <fullName evidence="2">GIY-YIG nuclease family protein</fullName>
    </submittedName>
</protein>
<dbReference type="InterPro" id="IPR018306">
    <property type="entry name" value="Phage_T5_Orf172_DNA-bd"/>
</dbReference>
<reference evidence="2" key="1">
    <citation type="submission" date="2021-02" db="EMBL/GenBank/DDBJ databases">
        <title>Taxonomy, biology and ecology of Rhodococcus bacteria occurring in California pistachio and other woody hosts as revealed by genome sequence analyses.</title>
        <authorList>
            <person name="Riely B."/>
            <person name="Gai Y."/>
        </authorList>
    </citation>
    <scope>NUCLEOTIDE SEQUENCE</scope>
    <source>
        <strain evidence="2">BP-295</strain>
    </source>
</reference>
<dbReference type="Proteomes" id="UP001195196">
    <property type="component" value="Unassembled WGS sequence"/>
</dbReference>
<evidence type="ECO:0000313" key="2">
    <source>
        <dbReference type="EMBL" id="MBM7280350.1"/>
    </source>
</evidence>
<proteinExistence type="predicted"/>
<name>A0AAW4GBL6_GORRU</name>
<gene>
    <name evidence="2" type="ORF">JTZ10_21635</name>
</gene>
<dbReference type="EMBL" id="JAFFGU010000019">
    <property type="protein sequence ID" value="MBM7280350.1"/>
    <property type="molecule type" value="Genomic_DNA"/>
</dbReference>
<sequence>MTDEAFHDAYNCMPEFSDTPAAEKDRRLAVEREVTRQRVIKEMTIPHNPEFNRRLEKVVRICVWPGCDRATHPMPWDPDYELCAEHTMLAIEYGKRAQLDVTDWTGDNSRKVTRAQQQGTKDGWVYYARCGEHIKIGFATDVKKRMKAYPPGTVVVAVEPGGKALEKRRHKEFDHSLSDGREWFRESRPLTEHMAALRKAYGDTRDFNHSYTKHNRDGLKLKHTDTKRAWPLP</sequence>
<evidence type="ECO:0000313" key="3">
    <source>
        <dbReference type="Proteomes" id="UP001195196"/>
    </source>
</evidence>
<organism evidence="2 3">
    <name type="scientific">Gordonia rubripertincta</name>
    <name type="common">Rhodococcus corallinus</name>
    <dbReference type="NCBI Taxonomy" id="36822"/>
    <lineage>
        <taxon>Bacteria</taxon>
        <taxon>Bacillati</taxon>
        <taxon>Actinomycetota</taxon>
        <taxon>Actinomycetes</taxon>
        <taxon>Mycobacteriales</taxon>
        <taxon>Gordoniaceae</taxon>
        <taxon>Gordonia</taxon>
    </lineage>
</organism>
<dbReference type="RefSeq" id="WP_204718913.1">
    <property type="nucleotide sequence ID" value="NZ_JAFFGU010000019.1"/>
</dbReference>
<accession>A0AAW4GBL6</accession>